<dbReference type="Gene3D" id="3.40.225.10">
    <property type="entry name" value="Class II aldolase/adducin N-terminal domain"/>
    <property type="match status" value="1"/>
</dbReference>
<comment type="caution">
    <text evidence="4">The sequence shown here is derived from an EMBL/GenBank/DDBJ whole genome shotgun (WGS) entry which is preliminary data.</text>
</comment>
<evidence type="ECO:0000256" key="2">
    <source>
        <dbReference type="ARBA" id="ARBA00023239"/>
    </source>
</evidence>
<evidence type="ECO:0000256" key="1">
    <source>
        <dbReference type="ARBA" id="ARBA00022723"/>
    </source>
</evidence>
<dbReference type="AlphaFoldDB" id="A0A7J2U3G2"/>
<dbReference type="PANTHER" id="PTHR22789:SF0">
    <property type="entry name" value="3-OXO-TETRONATE 4-PHOSPHATE DECARBOXYLASE-RELATED"/>
    <property type="match status" value="1"/>
</dbReference>
<organism evidence="4">
    <name type="scientific">Ignisphaera aggregans</name>
    <dbReference type="NCBI Taxonomy" id="334771"/>
    <lineage>
        <taxon>Archaea</taxon>
        <taxon>Thermoproteota</taxon>
        <taxon>Thermoprotei</taxon>
        <taxon>Desulfurococcales</taxon>
        <taxon>Desulfurococcaceae</taxon>
        <taxon>Ignisphaera</taxon>
    </lineage>
</organism>
<reference evidence="4" key="1">
    <citation type="journal article" date="2020" name="mSystems">
        <title>Genome- and Community-Level Interaction Insights into Carbon Utilization and Element Cycling Functions of Hydrothermarchaeota in Hydrothermal Sediment.</title>
        <authorList>
            <person name="Zhou Z."/>
            <person name="Liu Y."/>
            <person name="Xu W."/>
            <person name="Pan J."/>
            <person name="Luo Z.H."/>
            <person name="Li M."/>
        </authorList>
    </citation>
    <scope>NUCLEOTIDE SEQUENCE [LARGE SCALE GENOMIC DNA]</scope>
    <source>
        <strain evidence="4">SpSt-125</strain>
    </source>
</reference>
<accession>A0A7J2U3G2</accession>
<dbReference type="GO" id="GO:0046872">
    <property type="term" value="F:metal ion binding"/>
    <property type="evidence" value="ECO:0007669"/>
    <property type="project" value="UniProtKB-KW"/>
</dbReference>
<sequence length="185" mass="20609">MRNLYRRGLVSALSGNVSVRVPGTNYVWITPSGIFKGGLTVDDLVKIDLDGNVVEGFRRPSSEWRFHVVVYRVRPEINAVIHAHNPVTVAFSLSGLRLDESLLSEVMLFIKRIEYIPLVEPGTEALASLVAEKVSKGSNAIILERHGVIGLGRDLYEAEMIVESLEDLANVHLLSRLIRFLFSMP</sequence>
<dbReference type="SUPFAM" id="SSF53639">
    <property type="entry name" value="AraD/HMP-PK domain-like"/>
    <property type="match status" value="1"/>
</dbReference>
<dbReference type="InterPro" id="IPR036409">
    <property type="entry name" value="Aldolase_II/adducin_N_sf"/>
</dbReference>
<dbReference type="GO" id="GO:0016832">
    <property type="term" value="F:aldehyde-lyase activity"/>
    <property type="evidence" value="ECO:0007669"/>
    <property type="project" value="TreeGrafter"/>
</dbReference>
<dbReference type="Pfam" id="PF00596">
    <property type="entry name" value="Aldolase_II"/>
    <property type="match status" value="1"/>
</dbReference>
<protein>
    <submittedName>
        <fullName evidence="4">Class II aldolase/adducin family protein</fullName>
    </submittedName>
</protein>
<proteinExistence type="predicted"/>
<name>A0A7J2U3G2_9CREN</name>
<feature type="domain" description="Class II aldolase/adducin N-terminal" evidence="3">
    <location>
        <begin position="1"/>
        <end position="173"/>
    </location>
</feature>
<dbReference type="InterPro" id="IPR001303">
    <property type="entry name" value="Aldolase_II/adducin_N"/>
</dbReference>
<dbReference type="EMBL" id="DSEU01000040">
    <property type="protein sequence ID" value="HEM67109.1"/>
    <property type="molecule type" value="Genomic_DNA"/>
</dbReference>
<dbReference type="InterPro" id="IPR050197">
    <property type="entry name" value="Aldolase_class_II_sugar_metab"/>
</dbReference>
<keyword evidence="2" id="KW-0456">Lyase</keyword>
<dbReference type="PANTHER" id="PTHR22789">
    <property type="entry name" value="FUCULOSE PHOSPHATE ALDOLASE"/>
    <property type="match status" value="1"/>
</dbReference>
<gene>
    <name evidence="4" type="ORF">ENO26_06035</name>
</gene>
<dbReference type="GO" id="GO:0019323">
    <property type="term" value="P:pentose catabolic process"/>
    <property type="evidence" value="ECO:0007669"/>
    <property type="project" value="TreeGrafter"/>
</dbReference>
<evidence type="ECO:0000259" key="3">
    <source>
        <dbReference type="SMART" id="SM01007"/>
    </source>
</evidence>
<dbReference type="UniPathway" id="UPA00071"/>
<evidence type="ECO:0000313" key="4">
    <source>
        <dbReference type="EMBL" id="HEM67109.1"/>
    </source>
</evidence>
<dbReference type="GO" id="GO:0005829">
    <property type="term" value="C:cytosol"/>
    <property type="evidence" value="ECO:0007669"/>
    <property type="project" value="TreeGrafter"/>
</dbReference>
<keyword evidence="1" id="KW-0479">Metal-binding</keyword>
<dbReference type="SMART" id="SM01007">
    <property type="entry name" value="Aldolase_II"/>
    <property type="match status" value="1"/>
</dbReference>